<evidence type="ECO:0000313" key="3">
    <source>
        <dbReference type="Proteomes" id="UP000295560"/>
    </source>
</evidence>
<evidence type="ECO:0000313" key="2">
    <source>
        <dbReference type="EMBL" id="TCK26607.1"/>
    </source>
</evidence>
<evidence type="ECO:0000256" key="1">
    <source>
        <dbReference type="SAM" id="MobiDB-lite"/>
    </source>
</evidence>
<gene>
    <name evidence="2" type="ORF">EV378_2445</name>
</gene>
<sequence>MSGFVLPDGGGDAYAWRGAEVRIEASASTGSTLDTSVGHRPSSHPTAAVRRR</sequence>
<dbReference type="EMBL" id="SMFZ01000001">
    <property type="protein sequence ID" value="TCK26607.1"/>
    <property type="molecule type" value="Genomic_DNA"/>
</dbReference>
<feature type="region of interest" description="Disordered" evidence="1">
    <location>
        <begin position="27"/>
        <end position="52"/>
    </location>
</feature>
<organism evidence="2 3">
    <name type="scientific">Pseudonocardia endophytica</name>
    <dbReference type="NCBI Taxonomy" id="401976"/>
    <lineage>
        <taxon>Bacteria</taxon>
        <taxon>Bacillati</taxon>
        <taxon>Actinomycetota</taxon>
        <taxon>Actinomycetes</taxon>
        <taxon>Pseudonocardiales</taxon>
        <taxon>Pseudonocardiaceae</taxon>
        <taxon>Pseudonocardia</taxon>
    </lineage>
</organism>
<name>A0A4R1HV45_PSEEN</name>
<comment type="caution">
    <text evidence="2">The sequence shown here is derived from an EMBL/GenBank/DDBJ whole genome shotgun (WGS) entry which is preliminary data.</text>
</comment>
<accession>A0A4R1HV45</accession>
<keyword evidence="3" id="KW-1185">Reference proteome</keyword>
<dbReference type="Proteomes" id="UP000295560">
    <property type="component" value="Unassembled WGS sequence"/>
</dbReference>
<dbReference type="AlphaFoldDB" id="A0A4R1HV45"/>
<protein>
    <submittedName>
        <fullName evidence="2">Uncharacterized protein</fullName>
    </submittedName>
</protein>
<reference evidence="2 3" key="1">
    <citation type="submission" date="2019-03" db="EMBL/GenBank/DDBJ databases">
        <title>Sequencing the genomes of 1000 actinobacteria strains.</title>
        <authorList>
            <person name="Klenk H.-P."/>
        </authorList>
    </citation>
    <scope>NUCLEOTIDE SEQUENCE [LARGE SCALE GENOMIC DNA]</scope>
    <source>
        <strain evidence="2 3">DSM 44969</strain>
    </source>
</reference>
<proteinExistence type="predicted"/>